<dbReference type="Proteomes" id="UP000186438">
    <property type="component" value="Unassembled WGS sequence"/>
</dbReference>
<dbReference type="InterPro" id="IPR052336">
    <property type="entry name" value="MlaD_Phospholipid_Transporter"/>
</dbReference>
<protein>
    <submittedName>
        <fullName evidence="2">Mammalian cell entry protein</fullName>
    </submittedName>
</protein>
<proteinExistence type="predicted"/>
<keyword evidence="3" id="KW-1185">Reference proteome</keyword>
<dbReference type="OrthoDB" id="4368973at2"/>
<evidence type="ECO:0000313" key="2">
    <source>
        <dbReference type="EMBL" id="OJZ76357.1"/>
    </source>
</evidence>
<dbReference type="Pfam" id="PF02470">
    <property type="entry name" value="MlaD"/>
    <property type="match status" value="1"/>
</dbReference>
<dbReference type="AlphaFoldDB" id="A0A1Q4I318"/>
<dbReference type="EMBL" id="MPNT01000001">
    <property type="protein sequence ID" value="OJZ76357.1"/>
    <property type="molecule type" value="Genomic_DNA"/>
</dbReference>
<name>A0A1Q4I318_9MYCO</name>
<organism evidence="2 3">
    <name type="scientific">Mycobacterium paraffinicum</name>
    <dbReference type="NCBI Taxonomy" id="53378"/>
    <lineage>
        <taxon>Bacteria</taxon>
        <taxon>Bacillati</taxon>
        <taxon>Actinomycetota</taxon>
        <taxon>Actinomycetes</taxon>
        <taxon>Mycobacteriales</taxon>
        <taxon>Mycobacteriaceae</taxon>
        <taxon>Mycobacterium</taxon>
    </lineage>
</organism>
<evidence type="ECO:0000313" key="3">
    <source>
        <dbReference type="Proteomes" id="UP000186438"/>
    </source>
</evidence>
<feature type="domain" description="Mce/MlaD" evidence="1">
    <location>
        <begin position="16"/>
        <end position="91"/>
    </location>
</feature>
<dbReference type="PANTHER" id="PTHR33371">
    <property type="entry name" value="INTERMEMBRANE PHOSPHOLIPID TRANSPORT SYSTEM BINDING PROTEIN MLAD-RELATED"/>
    <property type="match status" value="1"/>
</dbReference>
<dbReference type="InterPro" id="IPR003399">
    <property type="entry name" value="Mce/MlaD"/>
</dbReference>
<reference evidence="2 3" key="1">
    <citation type="submission" date="2016-11" db="EMBL/GenBank/DDBJ databases">
        <title>Genome sequences of unsequenced Mycobacteria.</title>
        <authorList>
            <person name="Greninger A.L."/>
            <person name="Fang F."/>
            <person name="Jerome K.R."/>
        </authorList>
    </citation>
    <scope>NUCLEOTIDE SEQUENCE [LARGE SCALE GENOMIC DNA]</scope>
    <source>
        <strain evidence="2 3">M11</strain>
    </source>
</reference>
<evidence type="ECO:0000259" key="1">
    <source>
        <dbReference type="Pfam" id="PF02470"/>
    </source>
</evidence>
<accession>A0A1Q4I318</accession>
<sequence>MNVNSLPQPGKSYRGGYEITLQFENVLNLPDRAKVVMGGTEVGTVTGVKVTSRQVDVTAKIDPSVSIPSNIHAALEQATVLGDIYLSLSPPDDQPPAPRLTPGSTIMLGQTTSPPQLEDTLAHLADFVSSGSIQRLQNTIIGVNRITPPEPALRNLASRVSADLGDLSDNIDVVDRLLNSVSETGTILHDRLSSAQYWFSPRGMRGFDRAMQTSNYLGRLFPSVGSVYTGGYWLVPFLESAVASTDALRRSKWAFEDEWPAWHKLFTDTFLPEDKYPAINITSIVGPDGRELSGNVTDVLRILGAAP</sequence>
<gene>
    <name evidence="2" type="ORF">BRW65_01165</name>
</gene>
<comment type="caution">
    <text evidence="2">The sequence shown here is derived from an EMBL/GenBank/DDBJ whole genome shotgun (WGS) entry which is preliminary data.</text>
</comment>
<dbReference type="PANTHER" id="PTHR33371:SF4">
    <property type="entry name" value="INTERMEMBRANE PHOSPHOLIPID TRANSPORT SYSTEM BINDING PROTEIN MLAD"/>
    <property type="match status" value="1"/>
</dbReference>
<dbReference type="STRING" id="53378.BRW65_01165"/>